<dbReference type="GeneID" id="60853620"/>
<gene>
    <name evidence="2" type="ORF">U729_113</name>
</gene>
<dbReference type="STRING" id="1561.NPD11_2867"/>
<dbReference type="EMBL" id="CP006905">
    <property type="protein sequence ID" value="AIY82766.1"/>
    <property type="molecule type" value="Genomic_DNA"/>
</dbReference>
<accession>A0A0A7FVD1</accession>
<protein>
    <recommendedName>
        <fullName evidence="4">DUF4878 domain-containing protein</fullName>
    </recommendedName>
</protein>
<proteinExistence type="predicted"/>
<dbReference type="eggNOG" id="ENOG5030GYB">
    <property type="taxonomic scope" value="Bacteria"/>
</dbReference>
<dbReference type="Proteomes" id="UP000030635">
    <property type="component" value="Chromosome"/>
</dbReference>
<organism evidence="2 3">
    <name type="scientific">Clostridium baratii str. Sullivan</name>
    <dbReference type="NCBI Taxonomy" id="1415775"/>
    <lineage>
        <taxon>Bacteria</taxon>
        <taxon>Bacillati</taxon>
        <taxon>Bacillota</taxon>
        <taxon>Clostridia</taxon>
        <taxon>Eubacteriales</taxon>
        <taxon>Clostridiaceae</taxon>
        <taxon>Clostridium</taxon>
    </lineage>
</organism>
<evidence type="ECO:0000313" key="3">
    <source>
        <dbReference type="Proteomes" id="UP000030635"/>
    </source>
</evidence>
<keyword evidence="3" id="KW-1185">Reference proteome</keyword>
<reference evidence="2 3" key="1">
    <citation type="journal article" date="2015" name="Infect. Genet. Evol.">
        <title>Genomic sequences of six botulinum neurotoxin-producing strains representing three clostridial species illustrate the mobility and diversity of botulinum neurotoxin genes.</title>
        <authorList>
            <person name="Smith T.J."/>
            <person name="Hill K.K."/>
            <person name="Xie G."/>
            <person name="Foley B.T."/>
            <person name="Williamson C.H."/>
            <person name="Foster J.T."/>
            <person name="Johnson S.L."/>
            <person name="Chertkov O."/>
            <person name="Teshima H."/>
            <person name="Gibbons H.S."/>
            <person name="Johnsky L.A."/>
            <person name="Karavis M.A."/>
            <person name="Smith L.A."/>
        </authorList>
    </citation>
    <scope>NUCLEOTIDE SEQUENCE [LARGE SCALE GENOMIC DNA]</scope>
    <source>
        <strain evidence="2">Sullivan</strain>
    </source>
</reference>
<evidence type="ECO:0000313" key="2">
    <source>
        <dbReference type="EMBL" id="AIY82766.1"/>
    </source>
</evidence>
<dbReference type="OrthoDB" id="1932814at2"/>
<dbReference type="AlphaFoldDB" id="A0A0A7FVD1"/>
<name>A0A0A7FVD1_9CLOT</name>
<dbReference type="HOGENOM" id="CLU_155762_0_0_9"/>
<evidence type="ECO:0000256" key="1">
    <source>
        <dbReference type="SAM" id="MobiDB-lite"/>
    </source>
</evidence>
<feature type="region of interest" description="Disordered" evidence="1">
    <location>
        <begin position="1"/>
        <end position="20"/>
    </location>
</feature>
<dbReference type="RefSeq" id="WP_052139312.1">
    <property type="nucleotide sequence ID" value="NZ_CP006905.1"/>
</dbReference>
<evidence type="ECO:0008006" key="4">
    <source>
        <dbReference type="Google" id="ProtNLM"/>
    </source>
</evidence>
<sequence length="126" mass="14881">MDYKRVNRRTRMTRKERYKMRQRKRRRITLAVICVFLIVGGFVTNKIITYKKCQNISSAVEYYTTSNIDNSLLRVQNMELKFSDGDTAVVTASGLSKEKPHESRKVECHLKKSNNSWKLENLYKLN</sequence>
<dbReference type="KEGG" id="cbv:U729_113"/>